<keyword evidence="2" id="KW-1185">Reference proteome</keyword>
<protein>
    <submittedName>
        <fullName evidence="1">DUF2851 family protein</fullName>
    </submittedName>
</protein>
<dbReference type="EMBL" id="JBHULH010000008">
    <property type="protein sequence ID" value="MFD2568211.1"/>
    <property type="molecule type" value="Genomic_DNA"/>
</dbReference>
<organism evidence="1 2">
    <name type="scientific">Pseudotenacibaculum haliotis</name>
    <dbReference type="NCBI Taxonomy" id="1862138"/>
    <lineage>
        <taxon>Bacteria</taxon>
        <taxon>Pseudomonadati</taxon>
        <taxon>Bacteroidota</taxon>
        <taxon>Flavobacteriia</taxon>
        <taxon>Flavobacteriales</taxon>
        <taxon>Flavobacteriaceae</taxon>
        <taxon>Pseudotenacibaculum</taxon>
    </lineage>
</organism>
<dbReference type="Proteomes" id="UP001597508">
    <property type="component" value="Unassembled WGS sequence"/>
</dbReference>
<dbReference type="Pfam" id="PF11013">
    <property type="entry name" value="DUF2851"/>
    <property type="match status" value="1"/>
</dbReference>
<accession>A0ABW5LVW4</accession>
<sequence>MKEDFLHYLWRYQLFDVSSLKTTNNQPLSIIRSGLHNEDSGPDFLNARIYLEGQMWVGNVEIHIRSSDWYYHQHENDENYDAVLLHVVWQHDVEVFMKNNKPIPTLELRHFVNDSIVKNYQRLQGRSPQWIPCDTQIDKIDSFVMNNWLERLYIERLERKSIDVKEQLKKTDNDWEAVLFLLLSKNFGLNKNGEAFLDMASSIPFSVVRKESCHEERLYALFFGQAGFLEEEIEVSYHQKLKEEYKYLKHKHQLKPIPKKLFQFFRMRPSNFPTIRLAQLSALYTKNRSLFADLMACKQVEDFYKLFAIELADFWKTHYTFTKESKTSHKKLTTSFVDLLIINTIIPLKFSYQKSLGKLNEEELIELLKKVRPEKNSIVEKFKSLKLEVEDAFTTQALLELKNNYCAKKRCLQCAIGNQLIRN</sequence>
<dbReference type="RefSeq" id="WP_379666916.1">
    <property type="nucleotide sequence ID" value="NZ_JBHULH010000008.1"/>
</dbReference>
<evidence type="ECO:0000313" key="2">
    <source>
        <dbReference type="Proteomes" id="UP001597508"/>
    </source>
</evidence>
<gene>
    <name evidence="1" type="ORF">ACFSRZ_12565</name>
</gene>
<evidence type="ECO:0000313" key="1">
    <source>
        <dbReference type="EMBL" id="MFD2568211.1"/>
    </source>
</evidence>
<proteinExistence type="predicted"/>
<comment type="caution">
    <text evidence="1">The sequence shown here is derived from an EMBL/GenBank/DDBJ whole genome shotgun (WGS) entry which is preliminary data.</text>
</comment>
<name>A0ABW5LVW4_9FLAO</name>
<reference evidence="2" key="1">
    <citation type="journal article" date="2019" name="Int. J. Syst. Evol. Microbiol.">
        <title>The Global Catalogue of Microorganisms (GCM) 10K type strain sequencing project: providing services to taxonomists for standard genome sequencing and annotation.</title>
        <authorList>
            <consortium name="The Broad Institute Genomics Platform"/>
            <consortium name="The Broad Institute Genome Sequencing Center for Infectious Disease"/>
            <person name="Wu L."/>
            <person name="Ma J."/>
        </authorList>
    </citation>
    <scope>NUCLEOTIDE SEQUENCE [LARGE SCALE GENOMIC DNA]</scope>
    <source>
        <strain evidence="2">KCTC 52127</strain>
    </source>
</reference>
<dbReference type="InterPro" id="IPR021272">
    <property type="entry name" value="DUF2851"/>
</dbReference>